<dbReference type="EMBL" id="JBAWTH010000131">
    <property type="protein sequence ID" value="KAL2275505.1"/>
    <property type="molecule type" value="Genomic_DNA"/>
</dbReference>
<keyword evidence="2" id="KW-1185">Reference proteome</keyword>
<organism evidence="1 2">
    <name type="scientific">Diaporthe vaccinii</name>
    <dbReference type="NCBI Taxonomy" id="105482"/>
    <lineage>
        <taxon>Eukaryota</taxon>
        <taxon>Fungi</taxon>
        <taxon>Dikarya</taxon>
        <taxon>Ascomycota</taxon>
        <taxon>Pezizomycotina</taxon>
        <taxon>Sordariomycetes</taxon>
        <taxon>Sordariomycetidae</taxon>
        <taxon>Diaporthales</taxon>
        <taxon>Diaporthaceae</taxon>
        <taxon>Diaporthe</taxon>
        <taxon>Diaporthe eres species complex</taxon>
    </lineage>
</organism>
<sequence length="85" mass="9545">MLVCPIGPCILRNGKVDQSKIDTILQLFFQEHTVVRISLPYPILLGPSFCNCPLCFWFLGITIDPVLSLMIQCKLLKPLKTCPTP</sequence>
<proteinExistence type="predicted"/>
<comment type="caution">
    <text evidence="1">The sequence shown here is derived from an EMBL/GenBank/DDBJ whole genome shotgun (WGS) entry which is preliminary data.</text>
</comment>
<accession>A0ABR4DZB6</accession>
<evidence type="ECO:0000313" key="2">
    <source>
        <dbReference type="Proteomes" id="UP001600888"/>
    </source>
</evidence>
<protein>
    <submittedName>
        <fullName evidence="1">Uncharacterized protein</fullName>
    </submittedName>
</protein>
<dbReference type="Proteomes" id="UP001600888">
    <property type="component" value="Unassembled WGS sequence"/>
</dbReference>
<reference evidence="1 2" key="1">
    <citation type="submission" date="2024-03" db="EMBL/GenBank/DDBJ databases">
        <title>A high-quality draft genome sequence of Diaporthe vaccinii, a causative agent of upright dieback and viscid rot disease in cranberry plants.</title>
        <authorList>
            <person name="Sarrasin M."/>
            <person name="Lang B.F."/>
            <person name="Burger G."/>
        </authorList>
    </citation>
    <scope>NUCLEOTIDE SEQUENCE [LARGE SCALE GENOMIC DNA]</scope>
    <source>
        <strain evidence="1 2">IS7</strain>
    </source>
</reference>
<name>A0ABR4DZB6_9PEZI</name>
<evidence type="ECO:0000313" key="1">
    <source>
        <dbReference type="EMBL" id="KAL2275505.1"/>
    </source>
</evidence>
<gene>
    <name evidence="1" type="ORF">FJTKL_02011</name>
</gene>